<accession>X7E7G6</accession>
<keyword evidence="2" id="KW-1185">Reference proteome</keyword>
<dbReference type="RefSeq" id="WP_051436094.1">
    <property type="nucleotide sequence ID" value="NZ_JAMB01000002.1"/>
</dbReference>
<dbReference type="STRING" id="1122207.MUS1_07620"/>
<comment type="caution">
    <text evidence="1">The sequence shown here is derived from an EMBL/GenBank/DDBJ whole genome shotgun (WGS) entry which is preliminary data.</text>
</comment>
<gene>
    <name evidence="1" type="ORF">MUS1_07620</name>
</gene>
<sequence length="60" mass="6377">MAQLKSLSNCMQGLPAGFPFGIPGIGDEIEGAVQHAPQSGLHCIVYNLVLRQKSINKTVV</sequence>
<dbReference type="EMBL" id="JAMB01000002">
    <property type="protein sequence ID" value="ETX11805.1"/>
    <property type="molecule type" value="Genomic_DNA"/>
</dbReference>
<name>X7E7G6_9GAMM</name>
<evidence type="ECO:0000313" key="1">
    <source>
        <dbReference type="EMBL" id="ETX11805.1"/>
    </source>
</evidence>
<reference evidence="1 2" key="1">
    <citation type="submission" date="2014-01" db="EMBL/GenBank/DDBJ databases">
        <title>Marinomonas ushuaiensis DSM 15871 Genome Sequencing.</title>
        <authorList>
            <person name="Lai Q."/>
            <person name="Shao Z.S."/>
        </authorList>
    </citation>
    <scope>NUCLEOTIDE SEQUENCE [LARGE SCALE GENOMIC DNA]</scope>
    <source>
        <strain evidence="1 2">DSM 15871</strain>
    </source>
</reference>
<proteinExistence type="predicted"/>
<organism evidence="1 2">
    <name type="scientific">Marinomonas ushuaiensis DSM 15871</name>
    <dbReference type="NCBI Taxonomy" id="1122207"/>
    <lineage>
        <taxon>Bacteria</taxon>
        <taxon>Pseudomonadati</taxon>
        <taxon>Pseudomonadota</taxon>
        <taxon>Gammaproteobacteria</taxon>
        <taxon>Oceanospirillales</taxon>
        <taxon>Oceanospirillaceae</taxon>
        <taxon>Marinomonas</taxon>
    </lineage>
</organism>
<evidence type="ECO:0000313" key="2">
    <source>
        <dbReference type="Proteomes" id="UP000054058"/>
    </source>
</evidence>
<dbReference type="AlphaFoldDB" id="X7E7G6"/>
<dbReference type="PATRIC" id="fig|1122207.3.peg.833"/>
<protein>
    <submittedName>
        <fullName evidence="1">Uncharacterized protein</fullName>
    </submittedName>
</protein>
<dbReference type="Proteomes" id="UP000054058">
    <property type="component" value="Unassembled WGS sequence"/>
</dbReference>